<keyword evidence="1" id="KW-0732">Signal</keyword>
<dbReference type="PROSITE" id="PS51257">
    <property type="entry name" value="PROKAR_LIPOPROTEIN"/>
    <property type="match status" value="1"/>
</dbReference>
<dbReference type="Proteomes" id="UP000663879">
    <property type="component" value="Unassembled WGS sequence"/>
</dbReference>
<dbReference type="AlphaFoldDB" id="A0A813ZQ45"/>
<keyword evidence="3" id="KW-1185">Reference proteome</keyword>
<dbReference type="EMBL" id="CAJNOC010001936">
    <property type="protein sequence ID" value="CAF0901623.1"/>
    <property type="molecule type" value="Genomic_DNA"/>
</dbReference>
<reference evidence="2" key="1">
    <citation type="submission" date="2021-02" db="EMBL/GenBank/DDBJ databases">
        <authorList>
            <person name="Nowell W R."/>
        </authorList>
    </citation>
    <scope>NUCLEOTIDE SEQUENCE</scope>
    <source>
        <strain evidence="2">Ploen Becks lab</strain>
    </source>
</reference>
<protein>
    <submittedName>
        <fullName evidence="2">Uncharacterized protein</fullName>
    </submittedName>
</protein>
<feature type="signal peptide" evidence="1">
    <location>
        <begin position="1"/>
        <end position="18"/>
    </location>
</feature>
<comment type="caution">
    <text evidence="2">The sequence shown here is derived from an EMBL/GenBank/DDBJ whole genome shotgun (WGS) entry which is preliminary data.</text>
</comment>
<evidence type="ECO:0000313" key="2">
    <source>
        <dbReference type="EMBL" id="CAF0901623.1"/>
    </source>
</evidence>
<accession>A0A813ZQ45</accession>
<gene>
    <name evidence="2" type="ORF">OXX778_LOCUS11428</name>
</gene>
<proteinExistence type="predicted"/>
<evidence type="ECO:0000256" key="1">
    <source>
        <dbReference type="SAM" id="SignalP"/>
    </source>
</evidence>
<organism evidence="2 3">
    <name type="scientific">Brachionus calyciflorus</name>
    <dbReference type="NCBI Taxonomy" id="104777"/>
    <lineage>
        <taxon>Eukaryota</taxon>
        <taxon>Metazoa</taxon>
        <taxon>Spiralia</taxon>
        <taxon>Gnathifera</taxon>
        <taxon>Rotifera</taxon>
        <taxon>Eurotatoria</taxon>
        <taxon>Monogononta</taxon>
        <taxon>Pseudotrocha</taxon>
        <taxon>Ploima</taxon>
        <taxon>Brachionidae</taxon>
        <taxon>Brachionus</taxon>
    </lineage>
</organism>
<evidence type="ECO:0000313" key="3">
    <source>
        <dbReference type="Proteomes" id="UP000663879"/>
    </source>
</evidence>
<feature type="chain" id="PRO_5032965024" evidence="1">
    <location>
        <begin position="19"/>
        <end position="127"/>
    </location>
</feature>
<name>A0A813ZQ45_9BILA</name>
<sequence>MKCLIFFTVLITSSCILANSNRTIENACMADLDCQIKSGLKCIQNLCTCDEESQWNAKLNICAKKSGQKCKPYGYSNVKMVSENEELDDRCNGLLGLYCDPLTFSCICNYGFVWSNSQNNCVLDSQK</sequence>